<dbReference type="EMBL" id="JAHCVI010000001">
    <property type="protein sequence ID" value="KAG7291622.1"/>
    <property type="molecule type" value="Genomic_DNA"/>
</dbReference>
<dbReference type="Proteomes" id="UP001197093">
    <property type="component" value="Unassembled WGS sequence"/>
</dbReference>
<accession>A0AAD4F4T8</accession>
<proteinExistence type="predicted"/>
<reference evidence="2" key="1">
    <citation type="submission" date="2023-02" db="EMBL/GenBank/DDBJ databases">
        <authorList>
            <person name="Palmer J.M."/>
        </authorList>
    </citation>
    <scope>NUCLEOTIDE SEQUENCE</scope>
    <source>
        <strain evidence="2">FW57</strain>
    </source>
</reference>
<gene>
    <name evidence="2" type="ORF">NEMBOFW57_001641</name>
</gene>
<sequence>MQQRAGPTPHRLPSLLLRRYEHLTSAHARDMDVLLDRLERLEHANERWLGAVVPLFEGLARRVPARLESMDSLYWGGGGGRFDGGGDINDESWLRSDSGSVSEVAADGVAGGGPQSRSRGCLAEEDEWRTTVAGRHTEAFAREQRQRQRHRQRQSVGRNLDETLNMDMGMDMDGGLEDPAGWAALESLMRELVLGTGSAGESMEGRTLVDDSVLGLGC</sequence>
<evidence type="ECO:0000313" key="3">
    <source>
        <dbReference type="Proteomes" id="UP001197093"/>
    </source>
</evidence>
<protein>
    <submittedName>
        <fullName evidence="2">Uncharacterized protein</fullName>
    </submittedName>
</protein>
<dbReference type="AlphaFoldDB" id="A0AAD4F4T8"/>
<keyword evidence="3" id="KW-1185">Reference proteome</keyword>
<organism evidence="2 3">
    <name type="scientific">Staphylotrichum longicolle</name>
    <dbReference type="NCBI Taxonomy" id="669026"/>
    <lineage>
        <taxon>Eukaryota</taxon>
        <taxon>Fungi</taxon>
        <taxon>Dikarya</taxon>
        <taxon>Ascomycota</taxon>
        <taxon>Pezizomycotina</taxon>
        <taxon>Sordariomycetes</taxon>
        <taxon>Sordariomycetidae</taxon>
        <taxon>Sordariales</taxon>
        <taxon>Chaetomiaceae</taxon>
        <taxon>Staphylotrichum</taxon>
    </lineage>
</organism>
<evidence type="ECO:0000313" key="2">
    <source>
        <dbReference type="EMBL" id="KAG7291622.1"/>
    </source>
</evidence>
<comment type="caution">
    <text evidence="2">The sequence shown here is derived from an EMBL/GenBank/DDBJ whole genome shotgun (WGS) entry which is preliminary data.</text>
</comment>
<evidence type="ECO:0000256" key="1">
    <source>
        <dbReference type="SAM" id="MobiDB-lite"/>
    </source>
</evidence>
<feature type="region of interest" description="Disordered" evidence="1">
    <location>
        <begin position="104"/>
        <end position="123"/>
    </location>
</feature>
<name>A0AAD4F4T8_9PEZI</name>